<keyword evidence="2" id="KW-0812">Transmembrane</keyword>
<evidence type="ECO:0000256" key="2">
    <source>
        <dbReference type="SAM" id="Phobius"/>
    </source>
</evidence>
<evidence type="ECO:0000313" key="3">
    <source>
        <dbReference type="EMBL" id="SDD32584.1"/>
    </source>
</evidence>
<protein>
    <submittedName>
        <fullName evidence="3">Uncharacterized protein</fullName>
    </submittedName>
</protein>
<dbReference type="EMBL" id="FNAD01000003">
    <property type="protein sequence ID" value="SDD32584.1"/>
    <property type="molecule type" value="Genomic_DNA"/>
</dbReference>
<keyword evidence="4" id="KW-1185">Reference proteome</keyword>
<gene>
    <name evidence="3" type="ORF">SAMN05216270_103155</name>
</gene>
<feature type="transmembrane region" description="Helical" evidence="2">
    <location>
        <begin position="159"/>
        <end position="185"/>
    </location>
</feature>
<accession>A0A1G6TUG8</accession>
<reference evidence="4" key="1">
    <citation type="submission" date="2016-10" db="EMBL/GenBank/DDBJ databases">
        <authorList>
            <person name="Varghese N."/>
            <person name="Submissions S."/>
        </authorList>
    </citation>
    <scope>NUCLEOTIDE SEQUENCE [LARGE SCALE GENOMIC DNA]</scope>
    <source>
        <strain evidence="4">CGMCC 4.3516</strain>
    </source>
</reference>
<dbReference type="Proteomes" id="UP000198949">
    <property type="component" value="Unassembled WGS sequence"/>
</dbReference>
<feature type="transmembrane region" description="Helical" evidence="2">
    <location>
        <begin position="134"/>
        <end position="153"/>
    </location>
</feature>
<name>A0A1G6TUG8_9ACTN</name>
<keyword evidence="2" id="KW-1133">Transmembrane helix</keyword>
<organism evidence="3 4">
    <name type="scientific">Glycomyces harbinensis</name>
    <dbReference type="NCBI Taxonomy" id="58114"/>
    <lineage>
        <taxon>Bacteria</taxon>
        <taxon>Bacillati</taxon>
        <taxon>Actinomycetota</taxon>
        <taxon>Actinomycetes</taxon>
        <taxon>Glycomycetales</taxon>
        <taxon>Glycomycetaceae</taxon>
        <taxon>Glycomyces</taxon>
    </lineage>
</organism>
<evidence type="ECO:0000313" key="4">
    <source>
        <dbReference type="Proteomes" id="UP000198949"/>
    </source>
</evidence>
<keyword evidence="2" id="KW-0472">Membrane</keyword>
<feature type="region of interest" description="Disordered" evidence="1">
    <location>
        <begin position="364"/>
        <end position="390"/>
    </location>
</feature>
<evidence type="ECO:0000256" key="1">
    <source>
        <dbReference type="SAM" id="MobiDB-lite"/>
    </source>
</evidence>
<dbReference type="RefSeq" id="WP_091030728.1">
    <property type="nucleotide sequence ID" value="NZ_FNAD01000003.1"/>
</dbReference>
<dbReference type="STRING" id="58114.SAMN05216270_103155"/>
<sequence>MGADGRGRGTLRIHVPRIETQDLDPESSLAIVGMSKASPAILVDGRPADPRPEDAKHARLDLPLAAGEHRVEVMVKQSYETVAVDVRPGRTTDLHIGYLRDRHGEDRLHVGTEEHVRQALAPAASPSVVSGVRWGCGTWFPLLIAGAVAGTLLRDRFGWSAGAVAIAVIGAATALALLAAAVAAISRRGPRADPAATAPEPVTLAATAAGPVLLVPAAAAPPGGAGVLLRVRARPRTLHMIGFDKRLRDTIGLGHYEFYWNEFADWVDAPRVHLDGEPLGAGWGTWWIPCRPGARRLRVQVGGIRDPRGDGPAGSAFEAETAVDVPDGAAVEITAWFNFLDLVNERERAHPGAVSRWQRVMRSQDRYRPLSEQAAAEPGLEFTRGREQPR</sequence>
<dbReference type="AlphaFoldDB" id="A0A1G6TUG8"/>
<dbReference type="OrthoDB" id="5194128at2"/>
<proteinExistence type="predicted"/>